<dbReference type="AlphaFoldDB" id="B9KHZ2"/>
<evidence type="ECO:0000256" key="1">
    <source>
        <dbReference type="SAM" id="MobiDB-lite"/>
    </source>
</evidence>
<dbReference type="Proteomes" id="UP000007307">
    <property type="component" value="Chromosome"/>
</dbReference>
<organism evidence="2 3">
    <name type="scientific">Anaplasma marginale (strain Florida)</name>
    <dbReference type="NCBI Taxonomy" id="320483"/>
    <lineage>
        <taxon>Bacteria</taxon>
        <taxon>Pseudomonadati</taxon>
        <taxon>Pseudomonadota</taxon>
        <taxon>Alphaproteobacteria</taxon>
        <taxon>Rickettsiales</taxon>
        <taxon>Anaplasmataceae</taxon>
        <taxon>Anaplasma</taxon>
    </lineage>
</organism>
<accession>B9KHZ2</accession>
<feature type="compositionally biased region" description="Polar residues" evidence="1">
    <location>
        <begin position="10"/>
        <end position="35"/>
    </location>
</feature>
<reference evidence="2 3" key="1">
    <citation type="journal article" date="2009" name="BMC Genomics">
        <title>Conservation in the face of diversity: multistrain analysis of an intracellular bacterium.</title>
        <authorList>
            <person name="Dark M.J."/>
            <person name="Herndon D.R."/>
            <person name="Kappmeyer L.S."/>
            <person name="Gonzales M.P."/>
            <person name="Nordeen E."/>
            <person name="Palmer G.H."/>
            <person name="Knowles D.P. Jr."/>
            <person name="Brayton K.A."/>
        </authorList>
    </citation>
    <scope>NUCLEOTIDE SEQUENCE [LARGE SCALE GENOMIC DNA]</scope>
    <source>
        <strain evidence="2 3">Florida</strain>
    </source>
</reference>
<feature type="region of interest" description="Disordered" evidence="1">
    <location>
        <begin position="1"/>
        <end position="78"/>
    </location>
</feature>
<feature type="compositionally biased region" description="Basic residues" evidence="1">
    <location>
        <begin position="39"/>
        <end position="54"/>
    </location>
</feature>
<keyword evidence="3" id="KW-1185">Reference proteome</keyword>
<dbReference type="EMBL" id="CP001079">
    <property type="protein sequence ID" value="ACM49104.1"/>
    <property type="molecule type" value="Genomic_DNA"/>
</dbReference>
<evidence type="ECO:0000313" key="2">
    <source>
        <dbReference type="EMBL" id="ACM49104.1"/>
    </source>
</evidence>
<name>B9KHZ2_ANAMF</name>
<dbReference type="HOGENOM" id="CLU_2340698_0_0_5"/>
<evidence type="ECO:0000313" key="3">
    <source>
        <dbReference type="Proteomes" id="UP000007307"/>
    </source>
</evidence>
<dbReference type="STRING" id="320483.AMF_228"/>
<sequence length="97" mass="10626">MAFTRLAATSPDTRTLNPALSLGKQTAASLQPARSNKQKEHHPRKSHTNHHKNPPRGEGPLTPGHAPCKPKTNGPHYKPINLAVKSVVKTILLLTYR</sequence>
<gene>
    <name evidence="2" type="ordered locus">AMF_228</name>
</gene>
<proteinExistence type="predicted"/>
<dbReference type="KEGG" id="amf:AMF_228"/>
<protein>
    <submittedName>
        <fullName evidence="2">Uncharacterized protein</fullName>
    </submittedName>
</protein>